<gene>
    <name evidence="1" type="ORF">ABC969_07495</name>
</gene>
<dbReference type="Proteomes" id="UP001404104">
    <property type="component" value="Unassembled WGS sequence"/>
</dbReference>
<evidence type="ECO:0000313" key="1">
    <source>
        <dbReference type="EMBL" id="MEN2786262.1"/>
    </source>
</evidence>
<name>A0ABU9XR08_9SPHN</name>
<evidence type="ECO:0000313" key="2">
    <source>
        <dbReference type="Proteomes" id="UP001404104"/>
    </source>
</evidence>
<accession>A0ABU9XR08</accession>
<reference evidence="1 2" key="1">
    <citation type="submission" date="2024-05" db="EMBL/GenBank/DDBJ databases">
        <authorList>
            <person name="Liu Q."/>
            <person name="Xin Y.-H."/>
        </authorList>
    </citation>
    <scope>NUCLEOTIDE SEQUENCE [LARGE SCALE GENOMIC DNA]</scope>
    <source>
        <strain evidence="1 2">CGMCC 1.15349</strain>
    </source>
</reference>
<sequence length="107" mass="12128">MATRTANPTNAFAKAFHEYTELEAELLEAPKERDVALRERVAAKMTHLLAMPAPTFIAVQQKLRIMWQTELTEDGDDNDEKRLIVQDLYDLIVQSAAVLGLERDPFA</sequence>
<comment type="caution">
    <text evidence="1">The sequence shown here is derived from an EMBL/GenBank/DDBJ whole genome shotgun (WGS) entry which is preliminary data.</text>
</comment>
<organism evidence="1 2">
    <name type="scientific">Sphingomonas qilianensis</name>
    <dbReference type="NCBI Taxonomy" id="1736690"/>
    <lineage>
        <taxon>Bacteria</taxon>
        <taxon>Pseudomonadati</taxon>
        <taxon>Pseudomonadota</taxon>
        <taxon>Alphaproteobacteria</taxon>
        <taxon>Sphingomonadales</taxon>
        <taxon>Sphingomonadaceae</taxon>
        <taxon>Sphingomonas</taxon>
    </lineage>
</organism>
<proteinExistence type="predicted"/>
<protein>
    <submittedName>
        <fullName evidence="1">Uncharacterized protein</fullName>
    </submittedName>
</protein>
<dbReference type="RefSeq" id="WP_345864061.1">
    <property type="nucleotide sequence ID" value="NZ_JBDIMF010000002.1"/>
</dbReference>
<dbReference type="EMBL" id="JBDIMF010000002">
    <property type="protein sequence ID" value="MEN2786262.1"/>
    <property type="molecule type" value="Genomic_DNA"/>
</dbReference>
<keyword evidence="2" id="KW-1185">Reference proteome</keyword>